<dbReference type="PROSITE" id="PS50294">
    <property type="entry name" value="WD_REPEATS_REGION"/>
    <property type="match status" value="1"/>
</dbReference>
<dbReference type="PANTHER" id="PTHR44436:SF1">
    <property type="entry name" value="F-BOX_WD REPEAT-CONTAINING PROTEIN 2"/>
    <property type="match status" value="1"/>
</dbReference>
<feature type="compositionally biased region" description="Acidic residues" evidence="4">
    <location>
        <begin position="40"/>
        <end position="53"/>
    </location>
</feature>
<dbReference type="InterPro" id="IPR042627">
    <property type="entry name" value="FBXW2"/>
</dbReference>
<evidence type="ECO:0000313" key="6">
    <source>
        <dbReference type="EMBL" id="CAI8030264.1"/>
    </source>
</evidence>
<evidence type="ECO:0000256" key="1">
    <source>
        <dbReference type="ARBA" id="ARBA00022574"/>
    </source>
</evidence>
<dbReference type="Proteomes" id="UP001174909">
    <property type="component" value="Unassembled WGS sequence"/>
</dbReference>
<keyword evidence="7" id="KW-1185">Reference proteome</keyword>
<dbReference type="PROSITE" id="PS50082">
    <property type="entry name" value="WD_REPEATS_2"/>
    <property type="match status" value="1"/>
</dbReference>
<dbReference type="Gene3D" id="1.20.1280.50">
    <property type="match status" value="1"/>
</dbReference>
<dbReference type="Pfam" id="PF12937">
    <property type="entry name" value="F-box-like"/>
    <property type="match status" value="1"/>
</dbReference>
<dbReference type="SMART" id="SM00256">
    <property type="entry name" value="FBOX"/>
    <property type="match status" value="1"/>
</dbReference>
<dbReference type="InterPro" id="IPR001680">
    <property type="entry name" value="WD40_rpt"/>
</dbReference>
<dbReference type="AlphaFoldDB" id="A0AA35WRM9"/>
<gene>
    <name evidence="6" type="ORF">GBAR_LOCUS17162</name>
</gene>
<dbReference type="SUPFAM" id="SSF81383">
    <property type="entry name" value="F-box domain"/>
    <property type="match status" value="1"/>
</dbReference>
<sequence length="529" mass="57875">MDGDLAVKKTLQQFVAEWKQELVTPGPPGGLLLGKREDRQVEEEEEEEEEEEKAAEIPTQKKLSRREPSPLLVLPPGQVEKTASESFQEERESKQRSTPSLLDTLIADLDDINTVPFFEVKLARELALLIFRHLDMVDLCTCARVSRSWRSLAEDNILWGGVCQKMGYDTATEDGRQVAWKAVVKEIVLRKKKELKNWKERVCGLSDLQPDRDGVLGCADFCRHLEQLLAGYSSGAVYVWTLTSEEGPLVLESGHAHLMSSRPVLCRISRGWAAVATEHGEVTVYDSCVGGAVHRARGLGHVTSLDLRWSHASLIVGVATSVTDLGPGEVEPVARGEVTVLVCREGSDWQTLVVNPLLDTPSPHTINQLAVLLEEVPGLLYSTQTTLSLHPLPSSPPHPPPPPPSHILTSAGSAGATVINCFDHTSSIVACATSAWGYHVQLYDLCTSGHLSTLRGHAQPVTSLNIHSSPPNTLVTGAADRRVRVFDTRRGSQPAMTLSGHQGAVVSTQCDDWKVASVRTGWWWCGTEE</sequence>
<dbReference type="Gene3D" id="2.130.10.10">
    <property type="entry name" value="YVTN repeat-like/Quinoprotein amine dehydrogenase"/>
    <property type="match status" value="1"/>
</dbReference>
<dbReference type="InterPro" id="IPR001810">
    <property type="entry name" value="F-box_dom"/>
</dbReference>
<reference evidence="6" key="1">
    <citation type="submission" date="2023-03" db="EMBL/GenBank/DDBJ databases">
        <authorList>
            <person name="Steffen K."/>
            <person name="Cardenas P."/>
        </authorList>
    </citation>
    <scope>NUCLEOTIDE SEQUENCE</scope>
</reference>
<feature type="domain" description="F-box" evidence="5">
    <location>
        <begin position="116"/>
        <end position="162"/>
    </location>
</feature>
<feature type="repeat" description="WD" evidence="3">
    <location>
        <begin position="454"/>
        <end position="496"/>
    </location>
</feature>
<dbReference type="SMART" id="SM00320">
    <property type="entry name" value="WD40"/>
    <property type="match status" value="2"/>
</dbReference>
<dbReference type="InterPro" id="IPR036047">
    <property type="entry name" value="F-box-like_dom_sf"/>
</dbReference>
<evidence type="ECO:0000256" key="4">
    <source>
        <dbReference type="SAM" id="MobiDB-lite"/>
    </source>
</evidence>
<dbReference type="PANTHER" id="PTHR44436">
    <property type="entry name" value="F-BOX/WD REPEAT-CONTAINING PROTEIN 2"/>
    <property type="match status" value="1"/>
</dbReference>
<protein>
    <submittedName>
        <fullName evidence="6">F-box/WD repeat-containing protein 8</fullName>
    </submittedName>
</protein>
<proteinExistence type="predicted"/>
<dbReference type="InterPro" id="IPR015943">
    <property type="entry name" value="WD40/YVTN_repeat-like_dom_sf"/>
</dbReference>
<evidence type="ECO:0000259" key="5">
    <source>
        <dbReference type="PROSITE" id="PS50181"/>
    </source>
</evidence>
<feature type="region of interest" description="Disordered" evidence="4">
    <location>
        <begin position="19"/>
        <end position="96"/>
    </location>
</feature>
<keyword evidence="1 3" id="KW-0853">WD repeat</keyword>
<organism evidence="6 7">
    <name type="scientific">Geodia barretti</name>
    <name type="common">Barrett's horny sponge</name>
    <dbReference type="NCBI Taxonomy" id="519541"/>
    <lineage>
        <taxon>Eukaryota</taxon>
        <taxon>Metazoa</taxon>
        <taxon>Porifera</taxon>
        <taxon>Demospongiae</taxon>
        <taxon>Heteroscleromorpha</taxon>
        <taxon>Tetractinellida</taxon>
        <taxon>Astrophorina</taxon>
        <taxon>Geodiidae</taxon>
        <taxon>Geodia</taxon>
    </lineage>
</organism>
<accession>A0AA35WRM9</accession>
<keyword evidence="2" id="KW-0677">Repeat</keyword>
<evidence type="ECO:0000256" key="2">
    <source>
        <dbReference type="ARBA" id="ARBA00022737"/>
    </source>
</evidence>
<dbReference type="EMBL" id="CASHTH010002465">
    <property type="protein sequence ID" value="CAI8030264.1"/>
    <property type="molecule type" value="Genomic_DNA"/>
</dbReference>
<name>A0AA35WRM9_GEOBA</name>
<dbReference type="SUPFAM" id="SSF50978">
    <property type="entry name" value="WD40 repeat-like"/>
    <property type="match status" value="1"/>
</dbReference>
<evidence type="ECO:0000313" key="7">
    <source>
        <dbReference type="Proteomes" id="UP001174909"/>
    </source>
</evidence>
<dbReference type="Pfam" id="PF00400">
    <property type="entry name" value="WD40"/>
    <property type="match status" value="1"/>
</dbReference>
<dbReference type="InterPro" id="IPR036322">
    <property type="entry name" value="WD40_repeat_dom_sf"/>
</dbReference>
<comment type="caution">
    <text evidence="6">The sequence shown here is derived from an EMBL/GenBank/DDBJ whole genome shotgun (WGS) entry which is preliminary data.</text>
</comment>
<dbReference type="PROSITE" id="PS50181">
    <property type="entry name" value="FBOX"/>
    <property type="match status" value="1"/>
</dbReference>
<evidence type="ECO:0000256" key="3">
    <source>
        <dbReference type="PROSITE-ProRule" id="PRU00221"/>
    </source>
</evidence>